<gene>
    <name evidence="1" type="ORF">CAMRE0001_2839</name>
</gene>
<keyword evidence="2" id="KW-1185">Reference proteome</keyword>
<protein>
    <submittedName>
        <fullName evidence="1">Uncharacterized protein</fullName>
    </submittedName>
</protein>
<organism evidence="1 2">
    <name type="scientific">Campylobacter rectus RM3267</name>
    <dbReference type="NCBI Taxonomy" id="553218"/>
    <lineage>
        <taxon>Bacteria</taxon>
        <taxon>Pseudomonadati</taxon>
        <taxon>Campylobacterota</taxon>
        <taxon>Epsilonproteobacteria</taxon>
        <taxon>Campylobacterales</taxon>
        <taxon>Campylobacteraceae</taxon>
        <taxon>Campylobacter</taxon>
    </lineage>
</organism>
<evidence type="ECO:0000313" key="2">
    <source>
        <dbReference type="Proteomes" id="UP000003082"/>
    </source>
</evidence>
<reference evidence="1 2" key="1">
    <citation type="submission" date="2008-08" db="EMBL/GenBank/DDBJ databases">
        <authorList>
            <person name="Madupu R."/>
            <person name="Durkin A.S."/>
            <person name="Torralba M."/>
            <person name="Methe B."/>
            <person name="Sutton G.G."/>
            <person name="Strausberg R.L."/>
            <person name="Nelson K.E."/>
        </authorList>
    </citation>
    <scope>NUCLEOTIDE SEQUENCE [LARGE SCALE GENOMIC DNA]</scope>
    <source>
        <strain evidence="1 2">RM3267</strain>
    </source>
</reference>
<dbReference type="AlphaFoldDB" id="B9D128"/>
<evidence type="ECO:0000313" key="1">
    <source>
        <dbReference type="EMBL" id="EEF14398.1"/>
    </source>
</evidence>
<dbReference type="Proteomes" id="UP000003082">
    <property type="component" value="Unassembled WGS sequence"/>
</dbReference>
<dbReference type="STRING" id="553218.CAMRE0001_2839"/>
<dbReference type="EMBL" id="ACFU01000007">
    <property type="protein sequence ID" value="EEF14398.1"/>
    <property type="molecule type" value="Genomic_DNA"/>
</dbReference>
<proteinExistence type="predicted"/>
<name>B9D128_CAMRE</name>
<sequence length="41" mass="4924">MRDNLCLLLVLRVSRFAFWLKELNLTRLLFWLDYDASLHAG</sequence>
<accession>B9D128</accession>
<comment type="caution">
    <text evidence="1">The sequence shown here is derived from an EMBL/GenBank/DDBJ whole genome shotgun (WGS) entry which is preliminary data.</text>
</comment>